<dbReference type="SUPFAM" id="SSF52540">
    <property type="entry name" value="P-loop containing nucleoside triphosphate hydrolases"/>
    <property type="match status" value="1"/>
</dbReference>
<protein>
    <recommendedName>
        <fullName evidence="8">GTP-binding protein</fullName>
    </recommendedName>
</protein>
<dbReference type="GO" id="GO:0005525">
    <property type="term" value="F:GTP binding"/>
    <property type="evidence" value="ECO:0007669"/>
    <property type="project" value="UniProtKB-UniRule"/>
</dbReference>
<dbReference type="GO" id="GO:0003924">
    <property type="term" value="F:GTPase activity"/>
    <property type="evidence" value="ECO:0007669"/>
    <property type="project" value="TreeGrafter"/>
</dbReference>
<reference evidence="6 7" key="1">
    <citation type="submission" date="2023-01" db="EMBL/GenBank/DDBJ databases">
        <authorList>
            <person name="Whitehead M."/>
        </authorList>
    </citation>
    <scope>NUCLEOTIDE SEQUENCE [LARGE SCALE GENOMIC DNA]</scope>
</reference>
<evidence type="ECO:0000256" key="4">
    <source>
        <dbReference type="ARBA" id="ARBA00049117"/>
    </source>
</evidence>
<gene>
    <name evidence="6" type="ORF">MEUPH1_LOCUS11309</name>
</gene>
<dbReference type="InterPro" id="IPR006762">
    <property type="entry name" value="Gtr1_RagA"/>
</dbReference>
<name>A0AAV0WHM2_9HEMI</name>
<comment type="caution">
    <text evidence="6">The sequence shown here is derived from an EMBL/GenBank/DDBJ whole genome shotgun (WGS) entry which is preliminary data.</text>
</comment>
<keyword evidence="2 5" id="KW-0547">Nucleotide-binding</keyword>
<dbReference type="PANTHER" id="PTHR11259">
    <property type="entry name" value="RAS-RELATED GTP BINDING RAG/GTR YEAST"/>
    <property type="match status" value="1"/>
</dbReference>
<dbReference type="Proteomes" id="UP001160148">
    <property type="component" value="Unassembled WGS sequence"/>
</dbReference>
<dbReference type="InterPro" id="IPR027417">
    <property type="entry name" value="P-loop_NTPase"/>
</dbReference>
<organism evidence="6 7">
    <name type="scientific">Macrosiphum euphorbiae</name>
    <name type="common">potato aphid</name>
    <dbReference type="NCBI Taxonomy" id="13131"/>
    <lineage>
        <taxon>Eukaryota</taxon>
        <taxon>Metazoa</taxon>
        <taxon>Ecdysozoa</taxon>
        <taxon>Arthropoda</taxon>
        <taxon>Hexapoda</taxon>
        <taxon>Insecta</taxon>
        <taxon>Pterygota</taxon>
        <taxon>Neoptera</taxon>
        <taxon>Paraneoptera</taxon>
        <taxon>Hemiptera</taxon>
        <taxon>Sternorrhyncha</taxon>
        <taxon>Aphidomorpha</taxon>
        <taxon>Aphidoidea</taxon>
        <taxon>Aphididae</taxon>
        <taxon>Macrosiphini</taxon>
        <taxon>Macrosiphum</taxon>
    </lineage>
</organism>
<sequence>MFRNVDIFIFVFDMKNENEELAKDLNFYQTCLSAICEHSPSAKVFCLIHKTDLVAQDQRKKLFEDRQNDLINISNPVNITCFMSSIWDESLYMAWSSIINRLNVQKPEETMDKFTSLMECNEVIV</sequence>
<evidence type="ECO:0000256" key="2">
    <source>
        <dbReference type="ARBA" id="ARBA00022741"/>
    </source>
</evidence>
<dbReference type="GO" id="GO:0005634">
    <property type="term" value="C:nucleus"/>
    <property type="evidence" value="ECO:0007669"/>
    <property type="project" value="TreeGrafter"/>
</dbReference>
<keyword evidence="3 5" id="KW-0342">GTP-binding</keyword>
<evidence type="ECO:0000313" key="6">
    <source>
        <dbReference type="EMBL" id="CAI6355459.1"/>
    </source>
</evidence>
<keyword evidence="7" id="KW-1185">Reference proteome</keyword>
<dbReference type="Pfam" id="PF04670">
    <property type="entry name" value="Gtr1_RagA"/>
    <property type="match status" value="1"/>
</dbReference>
<accession>A0AAV0WHM2</accession>
<dbReference type="AlphaFoldDB" id="A0AAV0WHM2"/>
<comment type="similarity">
    <text evidence="1 5">Belongs to the GTR/RAG GTP-binding protein family.</text>
</comment>
<dbReference type="GO" id="GO:0010507">
    <property type="term" value="P:negative regulation of autophagy"/>
    <property type="evidence" value="ECO:0007669"/>
    <property type="project" value="TreeGrafter"/>
</dbReference>
<evidence type="ECO:0000256" key="3">
    <source>
        <dbReference type="ARBA" id="ARBA00023134"/>
    </source>
</evidence>
<evidence type="ECO:0000256" key="5">
    <source>
        <dbReference type="RuleBase" id="RU367014"/>
    </source>
</evidence>
<dbReference type="GO" id="GO:1990131">
    <property type="term" value="C:Gtr1-Gtr2 GTPase complex"/>
    <property type="evidence" value="ECO:0007669"/>
    <property type="project" value="TreeGrafter"/>
</dbReference>
<evidence type="ECO:0000256" key="1">
    <source>
        <dbReference type="ARBA" id="ARBA00007756"/>
    </source>
</evidence>
<evidence type="ECO:0000313" key="7">
    <source>
        <dbReference type="Proteomes" id="UP001160148"/>
    </source>
</evidence>
<dbReference type="PANTHER" id="PTHR11259:SF1">
    <property type="entry name" value="RAS-RELATED GTP-BINDING PROTEIN"/>
    <property type="match status" value="1"/>
</dbReference>
<comment type="catalytic activity">
    <reaction evidence="4">
        <text>GTP + H2O = GDP + phosphate + H(+)</text>
        <dbReference type="Rhea" id="RHEA:19669"/>
        <dbReference type="ChEBI" id="CHEBI:15377"/>
        <dbReference type="ChEBI" id="CHEBI:15378"/>
        <dbReference type="ChEBI" id="CHEBI:37565"/>
        <dbReference type="ChEBI" id="CHEBI:43474"/>
        <dbReference type="ChEBI" id="CHEBI:58189"/>
    </reaction>
    <physiologicalReaction direction="left-to-right" evidence="4">
        <dbReference type="Rhea" id="RHEA:19670"/>
    </physiologicalReaction>
</comment>
<dbReference type="GO" id="GO:0009267">
    <property type="term" value="P:cellular response to starvation"/>
    <property type="evidence" value="ECO:0007669"/>
    <property type="project" value="TreeGrafter"/>
</dbReference>
<evidence type="ECO:0008006" key="8">
    <source>
        <dbReference type="Google" id="ProtNLM"/>
    </source>
</evidence>
<dbReference type="EMBL" id="CARXXK010000002">
    <property type="protein sequence ID" value="CAI6355459.1"/>
    <property type="molecule type" value="Genomic_DNA"/>
</dbReference>
<proteinExistence type="inferred from homology"/>
<dbReference type="GO" id="GO:0005764">
    <property type="term" value="C:lysosome"/>
    <property type="evidence" value="ECO:0007669"/>
    <property type="project" value="TreeGrafter"/>
</dbReference>
<dbReference type="Gene3D" id="3.40.50.300">
    <property type="entry name" value="P-loop containing nucleotide triphosphate hydrolases"/>
    <property type="match status" value="1"/>
</dbReference>
<dbReference type="GO" id="GO:1904263">
    <property type="term" value="P:positive regulation of TORC1 signaling"/>
    <property type="evidence" value="ECO:0007669"/>
    <property type="project" value="TreeGrafter"/>
</dbReference>